<keyword evidence="1" id="KW-0472">Membrane</keyword>
<dbReference type="RefSeq" id="WP_155730467.1">
    <property type="nucleotide sequence ID" value="NZ_AUXT01000046.1"/>
</dbReference>
<evidence type="ECO:0000313" key="2">
    <source>
        <dbReference type="EMBL" id="KZN55816.1"/>
    </source>
</evidence>
<proteinExistence type="predicted"/>
<dbReference type="PATRIC" id="fig|1365253.3.peg.841"/>
<dbReference type="EMBL" id="AUXT01000046">
    <property type="protein sequence ID" value="KZN55816.1"/>
    <property type="molecule type" value="Genomic_DNA"/>
</dbReference>
<sequence>MATQHYIVDRSLHWLAACLILFILMKMSAQIHTINYQIKGQVLHRQDAIQTHALMR</sequence>
<keyword evidence="1" id="KW-1133">Transmembrane helix</keyword>
<comment type="caution">
    <text evidence="2">The sequence shown here is derived from an EMBL/GenBank/DDBJ whole genome shotgun (WGS) entry which is preliminary data.</text>
</comment>
<gene>
    <name evidence="2" type="ORF">N482_04900</name>
</gene>
<dbReference type="Proteomes" id="UP000076587">
    <property type="component" value="Unassembled WGS sequence"/>
</dbReference>
<evidence type="ECO:0000256" key="1">
    <source>
        <dbReference type="SAM" id="Phobius"/>
    </source>
</evidence>
<organism evidence="2 3">
    <name type="scientific">Pseudoalteromonas luteoviolacea NCIMB 1942</name>
    <dbReference type="NCBI Taxonomy" id="1365253"/>
    <lineage>
        <taxon>Bacteria</taxon>
        <taxon>Pseudomonadati</taxon>
        <taxon>Pseudomonadota</taxon>
        <taxon>Gammaproteobacteria</taxon>
        <taxon>Alteromonadales</taxon>
        <taxon>Pseudoalteromonadaceae</taxon>
        <taxon>Pseudoalteromonas</taxon>
    </lineage>
</organism>
<protein>
    <recommendedName>
        <fullName evidence="4">Cytochrome b561 bacterial/Ni-hydrogenase domain-containing protein</fullName>
    </recommendedName>
</protein>
<accession>A0A167GM82</accession>
<evidence type="ECO:0008006" key="4">
    <source>
        <dbReference type="Google" id="ProtNLM"/>
    </source>
</evidence>
<keyword evidence="1" id="KW-0812">Transmembrane</keyword>
<evidence type="ECO:0000313" key="3">
    <source>
        <dbReference type="Proteomes" id="UP000076587"/>
    </source>
</evidence>
<feature type="transmembrane region" description="Helical" evidence="1">
    <location>
        <begin position="12"/>
        <end position="29"/>
    </location>
</feature>
<reference evidence="2 3" key="1">
    <citation type="submission" date="2013-07" db="EMBL/GenBank/DDBJ databases">
        <title>Comparative Genomic and Metabolomic Analysis of Twelve Strains of Pseudoalteromonas luteoviolacea.</title>
        <authorList>
            <person name="Vynne N.G."/>
            <person name="Mansson M."/>
            <person name="Gram L."/>
        </authorList>
    </citation>
    <scope>NUCLEOTIDE SEQUENCE [LARGE SCALE GENOMIC DNA]</scope>
    <source>
        <strain evidence="2 3">NCIMB 1942</strain>
    </source>
</reference>
<dbReference type="AlphaFoldDB" id="A0A167GM82"/>
<name>A0A167GM82_9GAMM</name>
<dbReference type="OrthoDB" id="5766133at2"/>